<proteinExistence type="predicted"/>
<dbReference type="PANTHER" id="PTHR39425">
    <property type="entry name" value="LIPOPROTEIN CYTOCHROME C"/>
    <property type="match status" value="1"/>
</dbReference>
<keyword evidence="6" id="KW-1133">Transmembrane helix</keyword>
<keyword evidence="6" id="KW-0812">Transmembrane</keyword>
<dbReference type="InterPro" id="IPR002322">
    <property type="entry name" value="Cyt_c_III"/>
</dbReference>
<keyword evidence="6" id="KW-0472">Membrane</keyword>
<keyword evidence="4" id="KW-0249">Electron transport</keyword>
<evidence type="ECO:0000313" key="9">
    <source>
        <dbReference type="EMBL" id="KKM83406.1"/>
    </source>
</evidence>
<evidence type="ECO:0000259" key="8">
    <source>
        <dbReference type="Pfam" id="PF14522"/>
    </source>
</evidence>
<dbReference type="EMBL" id="LAZR01007719">
    <property type="protein sequence ID" value="KKM83406.1"/>
    <property type="molecule type" value="Genomic_DNA"/>
</dbReference>
<evidence type="ECO:0000256" key="5">
    <source>
        <dbReference type="ARBA" id="ARBA00023004"/>
    </source>
</evidence>
<dbReference type="Pfam" id="PF02085">
    <property type="entry name" value="Cytochrom_CIII"/>
    <property type="match status" value="1"/>
</dbReference>
<keyword evidence="2" id="KW-0349">Heme</keyword>
<evidence type="ECO:0000256" key="4">
    <source>
        <dbReference type="ARBA" id="ARBA00022982"/>
    </source>
</evidence>
<reference evidence="9" key="1">
    <citation type="journal article" date="2015" name="Nature">
        <title>Complex archaea that bridge the gap between prokaryotes and eukaryotes.</title>
        <authorList>
            <person name="Spang A."/>
            <person name="Saw J.H."/>
            <person name="Jorgensen S.L."/>
            <person name="Zaremba-Niedzwiedzka K."/>
            <person name="Martijn J."/>
            <person name="Lind A.E."/>
            <person name="van Eijk R."/>
            <person name="Schleper C."/>
            <person name="Guy L."/>
            <person name="Ettema T.J."/>
        </authorList>
    </citation>
    <scope>NUCLEOTIDE SEQUENCE</scope>
</reference>
<keyword evidence="5" id="KW-0408">Iron</keyword>
<dbReference type="GO" id="GO:0009055">
    <property type="term" value="F:electron transfer activity"/>
    <property type="evidence" value="ECO:0007669"/>
    <property type="project" value="InterPro"/>
</dbReference>
<dbReference type="PRINTS" id="PR00609">
    <property type="entry name" value="CYTOCHROMEC3"/>
</dbReference>
<evidence type="ECO:0000256" key="3">
    <source>
        <dbReference type="ARBA" id="ARBA00022723"/>
    </source>
</evidence>
<organism evidence="9">
    <name type="scientific">marine sediment metagenome</name>
    <dbReference type="NCBI Taxonomy" id="412755"/>
    <lineage>
        <taxon>unclassified sequences</taxon>
        <taxon>metagenomes</taxon>
        <taxon>ecological metagenomes</taxon>
    </lineage>
</organism>
<sequence length="172" mass="19771">MVKIKISRNQFLVLLGCTLVFVIVLIVVLRIVWGGVRQPIAFNHQIHAANDLECLDCHPYYEEQASSGRPTLETCITCHEEPLGESNAERKLIEYINSKEEIKWERLYDVPEDVYFSHRRHVVLGNIECSTCHGDIGESPRPPSKPIKIKMKKCMKCHEEKEVDNDCIACHI</sequence>
<feature type="domain" description="Class III cytochrome C" evidence="7">
    <location>
        <begin position="37"/>
        <end position="91"/>
    </location>
</feature>
<evidence type="ECO:0000256" key="1">
    <source>
        <dbReference type="ARBA" id="ARBA00022448"/>
    </source>
</evidence>
<keyword evidence="3" id="KW-0479">Metal-binding</keyword>
<dbReference type="InterPro" id="IPR036280">
    <property type="entry name" value="Multihaem_cyt_sf"/>
</dbReference>
<feature type="domain" description="Cytochrome c7-like" evidence="8">
    <location>
        <begin position="114"/>
        <end position="171"/>
    </location>
</feature>
<evidence type="ECO:0000256" key="2">
    <source>
        <dbReference type="ARBA" id="ARBA00022617"/>
    </source>
</evidence>
<evidence type="ECO:0000256" key="6">
    <source>
        <dbReference type="SAM" id="Phobius"/>
    </source>
</evidence>
<dbReference type="InterPro" id="IPR020942">
    <property type="entry name" value="Cyt_c_III_dom"/>
</dbReference>
<protein>
    <submittedName>
        <fullName evidence="9">Uncharacterized protein</fullName>
    </submittedName>
</protein>
<gene>
    <name evidence="9" type="ORF">LCGC14_1309800</name>
</gene>
<dbReference type="SUPFAM" id="SSF48695">
    <property type="entry name" value="Multiheme cytochromes"/>
    <property type="match status" value="1"/>
</dbReference>
<accession>A0A0F9L7M0</accession>
<feature type="transmembrane region" description="Helical" evidence="6">
    <location>
        <begin position="12"/>
        <end position="33"/>
    </location>
</feature>
<comment type="caution">
    <text evidence="9">The sequence shown here is derived from an EMBL/GenBank/DDBJ whole genome shotgun (WGS) entry which is preliminary data.</text>
</comment>
<name>A0A0F9L7M0_9ZZZZ</name>
<dbReference type="PANTHER" id="PTHR39425:SF1">
    <property type="entry name" value="CYTOCHROME C7-LIKE DOMAIN-CONTAINING PROTEIN"/>
    <property type="match status" value="1"/>
</dbReference>
<dbReference type="CDD" id="cd08168">
    <property type="entry name" value="Cytochrom_C3"/>
    <property type="match status" value="1"/>
</dbReference>
<dbReference type="InterPro" id="IPR029467">
    <property type="entry name" value="Cyt_c7-like"/>
</dbReference>
<keyword evidence="1" id="KW-0813">Transport</keyword>
<dbReference type="Pfam" id="PF14522">
    <property type="entry name" value="Cytochrome_C7"/>
    <property type="match status" value="1"/>
</dbReference>
<dbReference type="GO" id="GO:0020037">
    <property type="term" value="F:heme binding"/>
    <property type="evidence" value="ECO:0007669"/>
    <property type="project" value="InterPro"/>
</dbReference>
<dbReference type="Gene3D" id="3.90.10.10">
    <property type="entry name" value="Cytochrome C3"/>
    <property type="match status" value="2"/>
</dbReference>
<evidence type="ECO:0000259" key="7">
    <source>
        <dbReference type="Pfam" id="PF02085"/>
    </source>
</evidence>
<dbReference type="AlphaFoldDB" id="A0A0F9L7M0"/>
<dbReference type="GO" id="GO:0046872">
    <property type="term" value="F:metal ion binding"/>
    <property type="evidence" value="ECO:0007669"/>
    <property type="project" value="UniProtKB-KW"/>
</dbReference>